<accession>A0A1H1LFA2</accession>
<sequence length="267" mass="27713">MSPLAVVAPYLRRVLAPNPGPMTLEGTNTWLVGDPAAGPVVVVDPGPDDARHRDRVLAAAGGRVAVVLLTHRHADHSAGAPALAAVAGCPVRAVDPAHRRGDGGLGALDDGDVVAAPGARLRVVTSPGHTADSCSLLLQGDDGVARLLTGDTVLGRGTTVIADPDGDLGAYLETLDRLVRLVEDADVVELLPGHGPRVPDPAERLAVYRRHREERLEQVRAALRAGARGVRQVVDAVYGDVDPAVRPAAEQSVRAQLRHLGAPVAEA</sequence>
<dbReference type="STRING" id="546871.SAMN04488543_0241"/>
<dbReference type="Gene3D" id="3.60.15.10">
    <property type="entry name" value="Ribonuclease Z/Hydroxyacylglutathione hydrolase-like"/>
    <property type="match status" value="1"/>
</dbReference>
<dbReference type="Pfam" id="PF00753">
    <property type="entry name" value="Lactamase_B"/>
    <property type="match status" value="1"/>
</dbReference>
<protein>
    <submittedName>
        <fullName evidence="2">Glyoxylase, beta-lactamase superfamily II</fullName>
    </submittedName>
</protein>
<dbReference type="PANTHER" id="PTHR23131:SF0">
    <property type="entry name" value="ENDORIBONUCLEASE LACTB2"/>
    <property type="match status" value="1"/>
</dbReference>
<evidence type="ECO:0000313" key="2">
    <source>
        <dbReference type="EMBL" id="SDR72982.1"/>
    </source>
</evidence>
<dbReference type="SUPFAM" id="SSF56281">
    <property type="entry name" value="Metallo-hydrolase/oxidoreductase"/>
    <property type="match status" value="1"/>
</dbReference>
<dbReference type="InterPro" id="IPR001279">
    <property type="entry name" value="Metallo-B-lactamas"/>
</dbReference>
<gene>
    <name evidence="2" type="ORF">SAMN04488543_0241</name>
</gene>
<evidence type="ECO:0000313" key="3">
    <source>
        <dbReference type="Proteomes" id="UP000199092"/>
    </source>
</evidence>
<proteinExistence type="predicted"/>
<dbReference type="InterPro" id="IPR036388">
    <property type="entry name" value="WH-like_DNA-bd_sf"/>
</dbReference>
<dbReference type="RefSeq" id="WP_342587385.1">
    <property type="nucleotide sequence ID" value="NZ_LT629749.1"/>
</dbReference>
<evidence type="ECO:0000259" key="1">
    <source>
        <dbReference type="SMART" id="SM00849"/>
    </source>
</evidence>
<name>A0A1H1LFA2_9ACTN</name>
<dbReference type="InterPro" id="IPR041516">
    <property type="entry name" value="LACTB2_WH"/>
</dbReference>
<organism evidence="2 3">
    <name type="scientific">Friedmanniella luteola</name>
    <dbReference type="NCBI Taxonomy" id="546871"/>
    <lineage>
        <taxon>Bacteria</taxon>
        <taxon>Bacillati</taxon>
        <taxon>Actinomycetota</taxon>
        <taxon>Actinomycetes</taxon>
        <taxon>Propionibacteriales</taxon>
        <taxon>Nocardioidaceae</taxon>
        <taxon>Friedmanniella</taxon>
    </lineage>
</organism>
<dbReference type="AlphaFoldDB" id="A0A1H1LFA2"/>
<reference evidence="2 3" key="1">
    <citation type="submission" date="2016-10" db="EMBL/GenBank/DDBJ databases">
        <authorList>
            <person name="de Groot N.N."/>
        </authorList>
    </citation>
    <scope>NUCLEOTIDE SEQUENCE [LARGE SCALE GENOMIC DNA]</scope>
    <source>
        <strain evidence="2 3">DSM 21741</strain>
    </source>
</reference>
<dbReference type="SMART" id="SM00849">
    <property type="entry name" value="Lactamase_B"/>
    <property type="match status" value="1"/>
</dbReference>
<dbReference type="PANTHER" id="PTHR23131">
    <property type="entry name" value="ENDORIBONUCLEASE LACTB2"/>
    <property type="match status" value="1"/>
</dbReference>
<dbReference type="Proteomes" id="UP000199092">
    <property type="component" value="Chromosome I"/>
</dbReference>
<keyword evidence="3" id="KW-1185">Reference proteome</keyword>
<dbReference type="EMBL" id="LT629749">
    <property type="protein sequence ID" value="SDR72982.1"/>
    <property type="molecule type" value="Genomic_DNA"/>
</dbReference>
<dbReference type="Gene3D" id="1.10.10.10">
    <property type="entry name" value="Winged helix-like DNA-binding domain superfamily/Winged helix DNA-binding domain"/>
    <property type="match status" value="1"/>
</dbReference>
<dbReference type="InterPro" id="IPR050662">
    <property type="entry name" value="Sec-metab_biosynth-thioest"/>
</dbReference>
<dbReference type="InterPro" id="IPR036866">
    <property type="entry name" value="RibonucZ/Hydroxyglut_hydro"/>
</dbReference>
<dbReference type="Pfam" id="PF17778">
    <property type="entry name" value="WHD_BLACT"/>
    <property type="match status" value="1"/>
</dbReference>
<dbReference type="CDD" id="cd16278">
    <property type="entry name" value="metallo-hydrolase-like_MBL-fold"/>
    <property type="match status" value="1"/>
</dbReference>
<feature type="domain" description="Metallo-beta-lactamase" evidence="1">
    <location>
        <begin position="26"/>
        <end position="194"/>
    </location>
</feature>